<dbReference type="PANTHER" id="PTHR11795:SF445">
    <property type="entry name" value="AMINO ACID ABC TRANSPORTER PERMEASE PROTEIN"/>
    <property type="match status" value="1"/>
</dbReference>
<evidence type="ECO:0000256" key="4">
    <source>
        <dbReference type="ARBA" id="ARBA00022692"/>
    </source>
</evidence>
<gene>
    <name evidence="10" type="ORF">AXX12_06000</name>
</gene>
<dbReference type="GO" id="GO:0022857">
    <property type="term" value="F:transmembrane transporter activity"/>
    <property type="evidence" value="ECO:0007669"/>
    <property type="project" value="InterPro"/>
</dbReference>
<evidence type="ECO:0000313" key="11">
    <source>
        <dbReference type="Proteomes" id="UP000076268"/>
    </source>
</evidence>
<evidence type="ECO:0008006" key="12">
    <source>
        <dbReference type="Google" id="ProtNLM"/>
    </source>
</evidence>
<comment type="subcellular location">
    <subcellularLocation>
        <location evidence="1">Cell membrane</location>
        <topology evidence="1">Multi-pass membrane protein</topology>
    </subcellularLocation>
</comment>
<keyword evidence="4 9" id="KW-0812">Transmembrane</keyword>
<reference evidence="10 11" key="1">
    <citation type="submission" date="2016-02" db="EMBL/GenBank/DDBJ databases">
        <title>Anaerosporomusa subterraneum gen. nov., sp. nov., a spore-forming obligate anaerobe isolated from saprolite.</title>
        <authorList>
            <person name="Choi J.K."/>
            <person name="Shah M."/>
            <person name="Yee N."/>
        </authorList>
    </citation>
    <scope>NUCLEOTIDE SEQUENCE [LARGE SCALE GENOMIC DNA]</scope>
    <source>
        <strain evidence="10 11">RU4</strain>
    </source>
</reference>
<keyword evidence="2" id="KW-0813">Transport</keyword>
<feature type="transmembrane region" description="Helical" evidence="9">
    <location>
        <begin position="133"/>
        <end position="156"/>
    </location>
</feature>
<keyword evidence="11" id="KW-1185">Reference proteome</keyword>
<comment type="caution">
    <text evidence="10">The sequence shown here is derived from an EMBL/GenBank/DDBJ whole genome shotgun (WGS) entry which is preliminary data.</text>
</comment>
<evidence type="ECO:0000256" key="1">
    <source>
        <dbReference type="ARBA" id="ARBA00004651"/>
    </source>
</evidence>
<dbReference type="InterPro" id="IPR052157">
    <property type="entry name" value="BCAA_transport_permease"/>
</dbReference>
<organism evidence="10 11">
    <name type="scientific">Anaerosporomusa subterranea</name>
    <dbReference type="NCBI Taxonomy" id="1794912"/>
    <lineage>
        <taxon>Bacteria</taxon>
        <taxon>Bacillati</taxon>
        <taxon>Bacillota</taxon>
        <taxon>Negativicutes</taxon>
        <taxon>Acetonemataceae</taxon>
        <taxon>Anaerosporomusa</taxon>
    </lineage>
</organism>
<dbReference type="PANTHER" id="PTHR11795">
    <property type="entry name" value="BRANCHED-CHAIN AMINO ACID TRANSPORT SYSTEM PERMEASE PROTEIN LIVH"/>
    <property type="match status" value="1"/>
</dbReference>
<sequence length="288" mass="30164">MVWQLIIASLAMGIVYGMVAMGMVLIWRAVGVVNFAQGEFLMLGAFAAYTLTLQLGLPQGAALATCALLMGLVGVVYHFITYWPLRKSWDITVIISTIGASIALKEVATLVWGPAPLAVDPIVHGIAKLGEAAIEWQFIVTIGVAALLMAAIFILLERTYLGHILQATAQDQYAAAMIGIPVVLATGLTFAISALITGVGGMLLAPLFFVTTTMGGITGLKAFAAVIIGGFGSVQGAIIGGLLIGFVDTFAGAYISTTYRDAIVFLCLILALVVRPQGIFGEKIAEKV</sequence>
<feature type="transmembrane region" description="Helical" evidence="9">
    <location>
        <begin position="39"/>
        <end position="55"/>
    </location>
</feature>
<keyword evidence="3" id="KW-1003">Cell membrane</keyword>
<keyword evidence="7 9" id="KW-0472">Membrane</keyword>
<protein>
    <recommendedName>
        <fullName evidence="12">ABC transporter permease</fullName>
    </recommendedName>
</protein>
<feature type="transmembrane region" description="Helical" evidence="9">
    <location>
        <begin position="6"/>
        <end position="27"/>
    </location>
</feature>
<dbReference type="RefSeq" id="WP_066240650.1">
    <property type="nucleotide sequence ID" value="NZ_LSGP01000017.1"/>
</dbReference>
<feature type="transmembrane region" description="Helical" evidence="9">
    <location>
        <begin position="202"/>
        <end position="224"/>
    </location>
</feature>
<feature type="transmembrane region" description="Helical" evidence="9">
    <location>
        <begin position="262"/>
        <end position="280"/>
    </location>
</feature>
<name>A0A154BQ05_ANASB</name>
<dbReference type="STRING" id="1794912.AXX12_06000"/>
<dbReference type="EMBL" id="LSGP01000017">
    <property type="protein sequence ID" value="KYZ75991.1"/>
    <property type="molecule type" value="Genomic_DNA"/>
</dbReference>
<dbReference type="GO" id="GO:0005886">
    <property type="term" value="C:plasma membrane"/>
    <property type="evidence" value="ECO:0007669"/>
    <property type="project" value="UniProtKB-SubCell"/>
</dbReference>
<dbReference type="CDD" id="cd06582">
    <property type="entry name" value="TM_PBP1_LivH_like"/>
    <property type="match status" value="1"/>
</dbReference>
<feature type="transmembrane region" description="Helical" evidence="9">
    <location>
        <begin position="236"/>
        <end position="256"/>
    </location>
</feature>
<dbReference type="InterPro" id="IPR001851">
    <property type="entry name" value="ABC_transp_permease"/>
</dbReference>
<comment type="similarity">
    <text evidence="8">Belongs to the binding-protein-dependent transport system permease family. LivHM subfamily.</text>
</comment>
<keyword evidence="5" id="KW-0029">Amino-acid transport</keyword>
<dbReference type="Pfam" id="PF02653">
    <property type="entry name" value="BPD_transp_2"/>
    <property type="match status" value="1"/>
</dbReference>
<evidence type="ECO:0000256" key="6">
    <source>
        <dbReference type="ARBA" id="ARBA00022989"/>
    </source>
</evidence>
<feature type="transmembrane region" description="Helical" evidence="9">
    <location>
        <begin position="61"/>
        <end position="80"/>
    </location>
</feature>
<dbReference type="GO" id="GO:0006865">
    <property type="term" value="P:amino acid transport"/>
    <property type="evidence" value="ECO:0007669"/>
    <property type="project" value="UniProtKB-KW"/>
</dbReference>
<dbReference type="Proteomes" id="UP000076268">
    <property type="component" value="Unassembled WGS sequence"/>
</dbReference>
<dbReference type="AlphaFoldDB" id="A0A154BQ05"/>
<accession>A0A154BQ05</accession>
<evidence type="ECO:0000313" key="10">
    <source>
        <dbReference type="EMBL" id="KYZ75991.1"/>
    </source>
</evidence>
<feature type="transmembrane region" description="Helical" evidence="9">
    <location>
        <begin position="92"/>
        <end position="113"/>
    </location>
</feature>
<evidence type="ECO:0000256" key="5">
    <source>
        <dbReference type="ARBA" id="ARBA00022970"/>
    </source>
</evidence>
<evidence type="ECO:0000256" key="9">
    <source>
        <dbReference type="SAM" id="Phobius"/>
    </source>
</evidence>
<feature type="transmembrane region" description="Helical" evidence="9">
    <location>
        <begin position="176"/>
        <end position="196"/>
    </location>
</feature>
<proteinExistence type="inferred from homology"/>
<evidence type="ECO:0000256" key="2">
    <source>
        <dbReference type="ARBA" id="ARBA00022448"/>
    </source>
</evidence>
<evidence type="ECO:0000256" key="7">
    <source>
        <dbReference type="ARBA" id="ARBA00023136"/>
    </source>
</evidence>
<evidence type="ECO:0000256" key="3">
    <source>
        <dbReference type="ARBA" id="ARBA00022475"/>
    </source>
</evidence>
<evidence type="ECO:0000256" key="8">
    <source>
        <dbReference type="ARBA" id="ARBA00037998"/>
    </source>
</evidence>
<dbReference type="OrthoDB" id="9807115at2"/>
<keyword evidence="6 9" id="KW-1133">Transmembrane helix</keyword>